<evidence type="ECO:0000313" key="18">
    <source>
        <dbReference type="Ensembl" id="ENSMSIP00000008938.1"/>
    </source>
</evidence>
<dbReference type="Pfam" id="PF00583">
    <property type="entry name" value="Acetyltransf_1"/>
    <property type="match status" value="1"/>
</dbReference>
<comment type="catalytic activity">
    <reaction evidence="15">
        <text>N-terminal L-methionyl-L-glutaminyl-[protein] + acetyl-CoA = N-terminal N(alpha)-acetyl-L-methionyl-L-glutaminyl-[protein] + CoA + H(+)</text>
        <dbReference type="Rhea" id="RHEA:50492"/>
        <dbReference type="Rhea" id="RHEA-COMP:12698"/>
        <dbReference type="Rhea" id="RHEA-COMP:12699"/>
        <dbReference type="ChEBI" id="CHEBI:15378"/>
        <dbReference type="ChEBI" id="CHEBI:57287"/>
        <dbReference type="ChEBI" id="CHEBI:57288"/>
        <dbReference type="ChEBI" id="CHEBI:133361"/>
        <dbReference type="ChEBI" id="CHEBI:133362"/>
        <dbReference type="EC" id="2.3.1.254"/>
    </reaction>
</comment>
<protein>
    <recommendedName>
        <fullName evidence="6">N-alpha-acetyltransferase 20</fullName>
        <ecNumber evidence="5">2.3.1.254</ecNumber>
    </recommendedName>
    <alternativeName>
        <fullName evidence="10">Methionine N-acetyltransferase</fullName>
    </alternativeName>
    <alternativeName>
        <fullName evidence="7">N-acetyltransferase 5</fullName>
    </alternativeName>
    <alternativeName>
        <fullName evidence="11">N-terminal acetyltransferase B complex catalytic subunit NAA20</fullName>
    </alternativeName>
    <alternativeName>
        <fullName evidence="9">N-terminal acetyltransferase B complex catalytic subunit NAT5</fullName>
    </alternativeName>
    <alternativeName>
        <fullName evidence="8">NatB catalytic subunit</fullName>
    </alternativeName>
</protein>
<dbReference type="SUPFAM" id="SSF55729">
    <property type="entry name" value="Acyl-CoA N-acyltransferases (Nat)"/>
    <property type="match status" value="1"/>
</dbReference>
<name>A0A8C6GPD2_MUSSI</name>
<dbReference type="InterPro" id="IPR051646">
    <property type="entry name" value="NatB_acetyltransferase_subunit"/>
</dbReference>
<evidence type="ECO:0000256" key="15">
    <source>
        <dbReference type="ARBA" id="ARBA00048177"/>
    </source>
</evidence>
<evidence type="ECO:0000313" key="19">
    <source>
        <dbReference type="Proteomes" id="UP000694415"/>
    </source>
</evidence>
<evidence type="ECO:0000259" key="17">
    <source>
        <dbReference type="Pfam" id="PF00583"/>
    </source>
</evidence>
<dbReference type="InterPro" id="IPR000182">
    <property type="entry name" value="GNAT_dom"/>
</dbReference>
<evidence type="ECO:0000256" key="4">
    <source>
        <dbReference type="ARBA" id="ARBA00038748"/>
    </source>
</evidence>
<evidence type="ECO:0000256" key="6">
    <source>
        <dbReference type="ARBA" id="ARBA00039529"/>
    </source>
</evidence>
<dbReference type="GO" id="GO:0031416">
    <property type="term" value="C:NatB complex"/>
    <property type="evidence" value="ECO:0007669"/>
    <property type="project" value="TreeGrafter"/>
</dbReference>
<comment type="catalytic activity">
    <reaction evidence="13">
        <text>N-terminal L-methionyl-L-aspartyl-[protein] + acetyl-CoA = N-terminal N(alpha)-acetyl-L-methionyl-L-aspartyl-[protein] + CoA + H(+)</text>
        <dbReference type="Rhea" id="RHEA:50480"/>
        <dbReference type="Rhea" id="RHEA-COMP:12692"/>
        <dbReference type="Rhea" id="RHEA-COMP:12693"/>
        <dbReference type="ChEBI" id="CHEBI:15378"/>
        <dbReference type="ChEBI" id="CHEBI:57287"/>
        <dbReference type="ChEBI" id="CHEBI:57288"/>
        <dbReference type="ChEBI" id="CHEBI:133045"/>
        <dbReference type="ChEBI" id="CHEBI:133063"/>
        <dbReference type="EC" id="2.3.1.254"/>
    </reaction>
</comment>
<comment type="similarity">
    <text evidence="3">Belongs to the acetyltransferase family. ARD1 subfamily.</text>
</comment>
<reference evidence="18" key="2">
    <citation type="submission" date="2025-09" db="UniProtKB">
        <authorList>
            <consortium name="Ensembl"/>
        </authorList>
    </citation>
    <scope>IDENTIFICATION</scope>
</reference>
<comment type="function">
    <text evidence="12">Catalytic subunit of the NatB complex which catalyzes acetylation of the N-terminal methionine residues of peptides beginning with Met-Asp, Met-Glu, Met-Asn and Met-Gln. Proteins with cell cycle functions are overrepresented in the pool of NatB substrates. Required for maintaining the structure and function of actomyosin fibers and for proper cellular migration.</text>
</comment>
<comment type="catalytic activity">
    <reaction evidence="14">
        <text>N-terminal L-methionyl-L-asparaginyl-[protein] + acetyl-CoA = N-terminal N(alpha)-acetyl-L-methionyl-L-asparaginyl-[protein] + CoA + H(+)</text>
        <dbReference type="Rhea" id="RHEA:50484"/>
        <dbReference type="Rhea" id="RHEA-COMP:12694"/>
        <dbReference type="Rhea" id="RHEA-COMP:12695"/>
        <dbReference type="ChEBI" id="CHEBI:15378"/>
        <dbReference type="ChEBI" id="CHEBI:57287"/>
        <dbReference type="ChEBI" id="CHEBI:57288"/>
        <dbReference type="ChEBI" id="CHEBI:133356"/>
        <dbReference type="ChEBI" id="CHEBI:133358"/>
        <dbReference type="EC" id="2.3.1.254"/>
    </reaction>
</comment>
<comment type="subunit">
    <text evidence="4">Component of the N-terminal acetyltransferase B (NatB) complex which is composed of NAA20 and NAA25.</text>
</comment>
<keyword evidence="2" id="KW-0012">Acyltransferase</keyword>
<evidence type="ECO:0000256" key="1">
    <source>
        <dbReference type="ARBA" id="ARBA00022679"/>
    </source>
</evidence>
<evidence type="ECO:0000256" key="8">
    <source>
        <dbReference type="ARBA" id="ARBA00042295"/>
    </source>
</evidence>
<dbReference type="Proteomes" id="UP000694415">
    <property type="component" value="Unplaced"/>
</dbReference>
<dbReference type="GO" id="GO:0120518">
    <property type="term" value="F:protein N-terminal-methionine acetyltransferase activity"/>
    <property type="evidence" value="ECO:0007669"/>
    <property type="project" value="UniProtKB-EC"/>
</dbReference>
<comment type="catalytic activity">
    <reaction evidence="16">
        <text>N-terminal L-methionyl-L-glutamyl-[protein] + acetyl-CoA = N-terminal N(alpha)-acetyl-L-methionyl-L-glutamyl-[protein] + CoA + H(+)</text>
        <dbReference type="Rhea" id="RHEA:50488"/>
        <dbReference type="Rhea" id="RHEA-COMP:12696"/>
        <dbReference type="Rhea" id="RHEA-COMP:12697"/>
        <dbReference type="ChEBI" id="CHEBI:15378"/>
        <dbReference type="ChEBI" id="CHEBI:57287"/>
        <dbReference type="ChEBI" id="CHEBI:57288"/>
        <dbReference type="ChEBI" id="CHEBI:133359"/>
        <dbReference type="ChEBI" id="CHEBI:133360"/>
        <dbReference type="EC" id="2.3.1.254"/>
    </reaction>
</comment>
<dbReference type="Gene3D" id="3.40.630.30">
    <property type="match status" value="1"/>
</dbReference>
<evidence type="ECO:0000256" key="7">
    <source>
        <dbReference type="ARBA" id="ARBA00041220"/>
    </source>
</evidence>
<dbReference type="GeneTree" id="ENSGT01030000238302"/>
<organism evidence="18 19">
    <name type="scientific">Mus spicilegus</name>
    <name type="common">Mound-building mouse</name>
    <dbReference type="NCBI Taxonomy" id="10103"/>
    <lineage>
        <taxon>Eukaryota</taxon>
        <taxon>Metazoa</taxon>
        <taxon>Chordata</taxon>
        <taxon>Craniata</taxon>
        <taxon>Vertebrata</taxon>
        <taxon>Euteleostomi</taxon>
        <taxon>Mammalia</taxon>
        <taxon>Eutheria</taxon>
        <taxon>Euarchontoglires</taxon>
        <taxon>Glires</taxon>
        <taxon>Rodentia</taxon>
        <taxon>Myomorpha</taxon>
        <taxon>Muroidea</taxon>
        <taxon>Muridae</taxon>
        <taxon>Murinae</taxon>
        <taxon>Mus</taxon>
        <taxon>Mus</taxon>
    </lineage>
</organism>
<keyword evidence="19" id="KW-1185">Reference proteome</keyword>
<dbReference type="InterPro" id="IPR016181">
    <property type="entry name" value="Acyl_CoA_acyltransferase"/>
</dbReference>
<sequence length="145" mass="16392">MSYYCFPLSNQLEAPKINTKQSEETKSDFLGNLRNGNCYEEKECLACAIMYGELNLCILRIFIKADWTYLAHWPEYFIVAEAPGRELNDYIMGNAEGSAVREECHGHVTALTVAPKFDRLGLAAKLMELLEEISERKGGFLLISS</sequence>
<accession>A0A8C6GPD2</accession>
<dbReference type="Ensembl" id="ENSMSIT00000011398.1">
    <property type="protein sequence ID" value="ENSMSIP00000008938.1"/>
    <property type="gene ID" value="ENSMSIG00000007947.1"/>
</dbReference>
<evidence type="ECO:0000256" key="10">
    <source>
        <dbReference type="ARBA" id="ARBA00042723"/>
    </source>
</evidence>
<reference evidence="18" key="1">
    <citation type="submission" date="2025-08" db="UniProtKB">
        <authorList>
            <consortium name="Ensembl"/>
        </authorList>
    </citation>
    <scope>IDENTIFICATION</scope>
</reference>
<evidence type="ECO:0000256" key="2">
    <source>
        <dbReference type="ARBA" id="ARBA00023315"/>
    </source>
</evidence>
<evidence type="ECO:0000256" key="13">
    <source>
        <dbReference type="ARBA" id="ARBA00047385"/>
    </source>
</evidence>
<evidence type="ECO:0000256" key="11">
    <source>
        <dbReference type="ARBA" id="ARBA00042743"/>
    </source>
</evidence>
<evidence type="ECO:0000256" key="14">
    <source>
        <dbReference type="ARBA" id="ARBA00047402"/>
    </source>
</evidence>
<evidence type="ECO:0000256" key="9">
    <source>
        <dbReference type="ARBA" id="ARBA00042702"/>
    </source>
</evidence>
<evidence type="ECO:0000256" key="5">
    <source>
        <dbReference type="ARBA" id="ARBA00039120"/>
    </source>
</evidence>
<dbReference type="PANTHER" id="PTHR45910:SF1">
    <property type="entry name" value="N-ALPHA-ACETYLTRANSFERASE 20"/>
    <property type="match status" value="1"/>
</dbReference>
<evidence type="ECO:0000256" key="16">
    <source>
        <dbReference type="ARBA" id="ARBA00048890"/>
    </source>
</evidence>
<evidence type="ECO:0000256" key="3">
    <source>
        <dbReference type="ARBA" id="ARBA00025786"/>
    </source>
</evidence>
<dbReference type="AlphaFoldDB" id="A0A8C6GPD2"/>
<dbReference type="PANTHER" id="PTHR45910">
    <property type="entry name" value="N-ALPHA-ACETYLTRANSFERASE 20"/>
    <property type="match status" value="1"/>
</dbReference>
<feature type="domain" description="N-acetyltransferase" evidence="17">
    <location>
        <begin position="68"/>
        <end position="138"/>
    </location>
</feature>
<evidence type="ECO:0000256" key="12">
    <source>
        <dbReference type="ARBA" id="ARBA00046112"/>
    </source>
</evidence>
<keyword evidence="1" id="KW-0808">Transferase</keyword>
<dbReference type="EC" id="2.3.1.254" evidence="5"/>
<proteinExistence type="inferred from homology"/>